<evidence type="ECO:0000313" key="2">
    <source>
        <dbReference type="Proteomes" id="UP000469452"/>
    </source>
</evidence>
<accession>A0A6A5AKC7</accession>
<dbReference type="Proteomes" id="UP000469452">
    <property type="component" value="Unassembled WGS sequence"/>
</dbReference>
<organism evidence="1 2">
    <name type="scientific">Aphanomyces astaci</name>
    <name type="common">Crayfish plague agent</name>
    <dbReference type="NCBI Taxonomy" id="112090"/>
    <lineage>
        <taxon>Eukaryota</taxon>
        <taxon>Sar</taxon>
        <taxon>Stramenopiles</taxon>
        <taxon>Oomycota</taxon>
        <taxon>Saprolegniomycetes</taxon>
        <taxon>Saprolegniales</taxon>
        <taxon>Verrucalvaceae</taxon>
        <taxon>Aphanomyces</taxon>
    </lineage>
</organism>
<dbReference type="AlphaFoldDB" id="A0A6A5AKC7"/>
<name>A0A6A5AKC7_APHAT</name>
<dbReference type="EMBL" id="VJMI01009136">
    <property type="protein sequence ID" value="KAF0759634.1"/>
    <property type="molecule type" value="Genomic_DNA"/>
</dbReference>
<protein>
    <submittedName>
        <fullName evidence="1">Uncharacterized protein</fullName>
    </submittedName>
</protein>
<gene>
    <name evidence="1" type="ORF">AaE_003674</name>
</gene>
<sequence>MYREKDKYLGSRVRTLAANEIQRVVRGHLARTKVSKMKEWQGAAPGPEKLSLGLKRIEESKAEFERQQQE</sequence>
<proteinExistence type="predicted"/>
<evidence type="ECO:0000313" key="1">
    <source>
        <dbReference type="EMBL" id="KAF0759634.1"/>
    </source>
</evidence>
<comment type="caution">
    <text evidence="1">The sequence shown here is derived from an EMBL/GenBank/DDBJ whole genome shotgun (WGS) entry which is preliminary data.</text>
</comment>
<feature type="non-terminal residue" evidence="1">
    <location>
        <position position="70"/>
    </location>
</feature>
<reference evidence="1 2" key="1">
    <citation type="submission" date="2019-06" db="EMBL/GenBank/DDBJ databases">
        <title>Genomics analysis of Aphanomyces spp. identifies a new class of oomycete effector associated with host adaptation.</title>
        <authorList>
            <person name="Gaulin E."/>
        </authorList>
    </citation>
    <scope>NUCLEOTIDE SEQUENCE [LARGE SCALE GENOMIC DNA]</scope>
    <source>
        <strain evidence="1 2">E</strain>
    </source>
</reference>
<dbReference type="PROSITE" id="PS50096">
    <property type="entry name" value="IQ"/>
    <property type="match status" value="1"/>
</dbReference>